<feature type="region of interest" description="Disordered" evidence="1">
    <location>
        <begin position="85"/>
        <end position="145"/>
    </location>
</feature>
<keyword evidence="3" id="KW-1185">Reference proteome</keyword>
<dbReference type="NCBIfam" id="TIGR01374">
    <property type="entry name" value="soxD"/>
    <property type="match status" value="1"/>
</dbReference>
<reference evidence="2 3" key="1">
    <citation type="submission" date="2024-03" db="EMBL/GenBank/DDBJ databases">
        <title>Rhodococcus navarretei sp. nov. and Pseudarthrobacter quantumdoti sp. nov., two new species with the ability to biosynthesize Quantum Dots isolated from soil samples at Union Glacier, Antarctica.</title>
        <authorList>
            <person name="Vargas M."/>
        </authorList>
    </citation>
    <scope>NUCLEOTIDE SEQUENCE [LARGE SCALE GENOMIC DNA]</scope>
    <source>
        <strain evidence="2 3">RC-2-3</strain>
    </source>
</reference>
<dbReference type="InterPro" id="IPR038561">
    <property type="entry name" value="SoxD_sf"/>
</dbReference>
<organism evidence="2 3">
    <name type="scientific">Pseudarthrobacter quantipunctorum</name>
    <dbReference type="NCBI Taxonomy" id="3128980"/>
    <lineage>
        <taxon>Bacteria</taxon>
        <taxon>Bacillati</taxon>
        <taxon>Actinomycetota</taxon>
        <taxon>Actinomycetes</taxon>
        <taxon>Micrococcales</taxon>
        <taxon>Micrococcaceae</taxon>
        <taxon>Pseudarthrobacter</taxon>
    </lineage>
</organism>
<name>A0ABZ2R428_9MICC</name>
<sequence>MLLISCPNCGSRDETEFHYGGQAHVPYPENPNELTDRQWAEYLFYRDNTKGAFAERWLHSTGCRQWFNMLRDTVTYEIQAIYPMGTPRPDAAGKVTAETGTASLAADSTTTGTAAPSTSGTSISGTSLPAPSTNAGTTAPEGATK</sequence>
<evidence type="ECO:0000313" key="3">
    <source>
        <dbReference type="Proteomes" id="UP001623384"/>
    </source>
</evidence>
<dbReference type="Pfam" id="PF04267">
    <property type="entry name" value="SoxD"/>
    <property type="match status" value="1"/>
</dbReference>
<accession>A0ABZ2R428</accession>
<gene>
    <name evidence="2" type="ORF">WHH00_17775</name>
</gene>
<evidence type="ECO:0000313" key="2">
    <source>
        <dbReference type="EMBL" id="WXK92886.1"/>
    </source>
</evidence>
<dbReference type="Gene3D" id="3.30.2270.10">
    <property type="entry name" value="Folate-binding superfamily"/>
    <property type="match status" value="1"/>
</dbReference>
<dbReference type="InterPro" id="IPR006279">
    <property type="entry name" value="SoxD"/>
</dbReference>
<dbReference type="Proteomes" id="UP001623384">
    <property type="component" value="Chromosome"/>
</dbReference>
<feature type="compositionally biased region" description="Low complexity" evidence="1">
    <location>
        <begin position="99"/>
        <end position="127"/>
    </location>
</feature>
<protein>
    <submittedName>
        <fullName evidence="2">Sarcosine oxidase subunit delta</fullName>
    </submittedName>
</protein>
<dbReference type="EMBL" id="CP148033">
    <property type="protein sequence ID" value="WXK92886.1"/>
    <property type="molecule type" value="Genomic_DNA"/>
</dbReference>
<evidence type="ECO:0000256" key="1">
    <source>
        <dbReference type="SAM" id="MobiDB-lite"/>
    </source>
</evidence>
<proteinExistence type="predicted"/>
<dbReference type="RefSeq" id="WP_350001459.1">
    <property type="nucleotide sequence ID" value="NZ_CP148033.1"/>
</dbReference>